<dbReference type="Proteomes" id="UP000750711">
    <property type="component" value="Unassembled WGS sequence"/>
</dbReference>
<evidence type="ECO:0000313" key="1">
    <source>
        <dbReference type="EMBL" id="KAH0547948.1"/>
    </source>
</evidence>
<sequence length="247" mass="27889">MPETVEPCVKLCYDSLHHVESLISKSKKLNSSDMEKALKAFMRSVKLLRDIVMELLQEQQKFQHEQLERIESLRTLAEEDFSYGSKQRHAQVDLLAGELRSMAQNTTPWQPDTSDPFSFSATIIHAHEDDSEHTVARGKLDSGCDENWISTEVLMRAGIEDQVDTIEDSETYTAFGGEEFEPVGKVDITWYAINALKSRGASFLVHPAAPFDMILGRIFIAEESIFMFNKPALALRVAAVGQRGHER</sequence>
<dbReference type="AlphaFoldDB" id="A0A9P8IA84"/>
<keyword evidence="2" id="KW-1185">Reference proteome</keyword>
<dbReference type="EMBL" id="JAGHQM010003046">
    <property type="protein sequence ID" value="KAH0547948.1"/>
    <property type="molecule type" value="Genomic_DNA"/>
</dbReference>
<organism evidence="1 2">
    <name type="scientific">Trichoglossum hirsutum</name>
    <dbReference type="NCBI Taxonomy" id="265104"/>
    <lineage>
        <taxon>Eukaryota</taxon>
        <taxon>Fungi</taxon>
        <taxon>Dikarya</taxon>
        <taxon>Ascomycota</taxon>
        <taxon>Pezizomycotina</taxon>
        <taxon>Geoglossomycetes</taxon>
        <taxon>Geoglossales</taxon>
        <taxon>Geoglossaceae</taxon>
        <taxon>Trichoglossum</taxon>
    </lineage>
</organism>
<reference evidence="1" key="1">
    <citation type="submission" date="2021-03" db="EMBL/GenBank/DDBJ databases">
        <title>Comparative genomics and phylogenomic investigation of the class Geoglossomycetes provide insights into ecological specialization and systematics.</title>
        <authorList>
            <person name="Melie T."/>
            <person name="Pirro S."/>
            <person name="Miller A.N."/>
            <person name="Quandt A."/>
        </authorList>
    </citation>
    <scope>NUCLEOTIDE SEQUENCE</scope>
    <source>
        <strain evidence="1">CAQ_001_2017</strain>
    </source>
</reference>
<protein>
    <submittedName>
        <fullName evidence="1">Uncharacterized protein</fullName>
    </submittedName>
</protein>
<proteinExistence type="predicted"/>
<name>A0A9P8IA84_9PEZI</name>
<evidence type="ECO:0000313" key="2">
    <source>
        <dbReference type="Proteomes" id="UP000750711"/>
    </source>
</evidence>
<dbReference type="InterPro" id="IPR021109">
    <property type="entry name" value="Peptidase_aspartic_dom_sf"/>
</dbReference>
<gene>
    <name evidence="1" type="ORF">GP486_008311</name>
</gene>
<accession>A0A9P8IA84</accession>
<dbReference type="Gene3D" id="2.40.70.10">
    <property type="entry name" value="Acid Proteases"/>
    <property type="match status" value="1"/>
</dbReference>
<comment type="caution">
    <text evidence="1">The sequence shown here is derived from an EMBL/GenBank/DDBJ whole genome shotgun (WGS) entry which is preliminary data.</text>
</comment>